<reference evidence="2 3" key="1">
    <citation type="journal article" date="2015" name="Sci. Rep.">
        <title>The genome of Leishmania panamensis: insights into genomics of the L. (Viannia) subgenus.</title>
        <authorList>
            <person name="Llanes A."/>
            <person name="Restrepo C.M."/>
            <person name="Vecchio G.D."/>
            <person name="Anguizola F.J."/>
            <person name="Lleonart R."/>
        </authorList>
    </citation>
    <scope>NUCLEOTIDE SEQUENCE [LARGE SCALE GENOMIC DNA]</scope>
    <source>
        <strain evidence="2 3">MHOM/PA/94/PSC-1</strain>
    </source>
</reference>
<feature type="region of interest" description="Disordered" evidence="1">
    <location>
        <begin position="416"/>
        <end position="437"/>
    </location>
</feature>
<protein>
    <submittedName>
        <fullName evidence="2">Uncharacterized protein</fullName>
    </submittedName>
</protein>
<evidence type="ECO:0000313" key="3">
    <source>
        <dbReference type="Proteomes" id="UP000063063"/>
    </source>
</evidence>
<gene>
    <name evidence="2" type="ORF">LPMP_282860</name>
</gene>
<keyword evidence="3" id="KW-1185">Reference proteome</keyword>
<dbReference type="OrthoDB" id="266015at2759"/>
<dbReference type="RefSeq" id="XP_010700625.1">
    <property type="nucleotide sequence ID" value="XM_010702323.1"/>
</dbReference>
<feature type="compositionally biased region" description="Polar residues" evidence="1">
    <location>
        <begin position="304"/>
        <end position="317"/>
    </location>
</feature>
<dbReference type="VEuPathDB" id="TriTrypDB:LPMP_282860"/>
<dbReference type="GeneID" id="22576731"/>
<name>A0A088RV58_LEIPA</name>
<feature type="compositionally biased region" description="Low complexity" evidence="1">
    <location>
        <begin position="345"/>
        <end position="355"/>
    </location>
</feature>
<dbReference type="KEGG" id="lpan:LPMP_282860"/>
<dbReference type="Proteomes" id="UP000063063">
    <property type="component" value="Chromosome 28"/>
</dbReference>
<feature type="compositionally biased region" description="Acidic residues" evidence="1">
    <location>
        <begin position="420"/>
        <end position="429"/>
    </location>
</feature>
<accession>A0A088RV58</accession>
<evidence type="ECO:0000256" key="1">
    <source>
        <dbReference type="SAM" id="MobiDB-lite"/>
    </source>
</evidence>
<feature type="region of interest" description="Disordered" evidence="1">
    <location>
        <begin position="240"/>
        <end position="363"/>
    </location>
</feature>
<dbReference type="EMBL" id="CP009397">
    <property type="protein sequence ID" value="AIN99918.1"/>
    <property type="molecule type" value="Genomic_DNA"/>
</dbReference>
<feature type="compositionally biased region" description="Basic and acidic residues" evidence="1">
    <location>
        <begin position="240"/>
        <end position="265"/>
    </location>
</feature>
<proteinExistence type="predicted"/>
<feature type="region of interest" description="Disordered" evidence="1">
    <location>
        <begin position="121"/>
        <end position="227"/>
    </location>
</feature>
<dbReference type="VEuPathDB" id="TriTrypDB:LPAL13_280035200"/>
<dbReference type="eggNOG" id="ENOG502SIHT">
    <property type="taxonomic scope" value="Eukaryota"/>
</dbReference>
<feature type="compositionally biased region" description="Low complexity" evidence="1">
    <location>
        <begin position="199"/>
        <end position="223"/>
    </location>
</feature>
<evidence type="ECO:0000313" key="2">
    <source>
        <dbReference type="EMBL" id="AIN99918.1"/>
    </source>
</evidence>
<sequence>MSALVLSIGIPPQERARLCAVAAADVCQQAVAHVNAAAQCEMHNAAAPYIRAVYVYRAGSVAAERVTVASGSECGSYLQETLRVTVAGIEAPSVACWLTVTLEDTCIVQHAVFAITPNSKEPQKMASPALSQMYAPRRATPRGNVDPQRAETLAARVPALPSVGEANPPQSASHRRSLGAIPCSHSARNSSKAMEVAAQRPPVAQRRQQPPQQLTSPPQQQQQEPPPIRNVYKRIEKYQTEGAHGPDNRTHRSPRDAPQPKEDIAPPHLSQNSRDAAPRLGGPGNSASISHPSTAAHPRPQSAVDHSTSAYPSSKTSHPAALARPNSRPLLSDESVEQLARRPSDASSTTVSQSSGCLQVPQSNADDLTYNCMRTDLTVASDRQQWGDWAPRICYSPRREELWELADACMTHDYRRENIDGDEPPCDESELSRSDEY</sequence>
<organism evidence="2 3">
    <name type="scientific">Leishmania panamensis</name>
    <dbReference type="NCBI Taxonomy" id="5679"/>
    <lineage>
        <taxon>Eukaryota</taxon>
        <taxon>Discoba</taxon>
        <taxon>Euglenozoa</taxon>
        <taxon>Kinetoplastea</taxon>
        <taxon>Metakinetoplastina</taxon>
        <taxon>Trypanosomatida</taxon>
        <taxon>Trypanosomatidae</taxon>
        <taxon>Leishmaniinae</taxon>
        <taxon>Leishmania</taxon>
        <taxon>Leishmania guyanensis species complex</taxon>
    </lineage>
</organism>
<dbReference type="AlphaFoldDB" id="A0A088RV58"/>